<name>X0RUC0_9ZZZZ</name>
<gene>
    <name evidence="1" type="ORF">S01H1_14494</name>
</gene>
<dbReference type="EMBL" id="BARS01007541">
    <property type="protein sequence ID" value="GAF67352.1"/>
    <property type="molecule type" value="Genomic_DNA"/>
</dbReference>
<reference evidence="1" key="1">
    <citation type="journal article" date="2014" name="Front. Microbiol.">
        <title>High frequency of phylogenetically diverse reductive dehalogenase-homologous genes in deep subseafloor sedimentary metagenomes.</title>
        <authorList>
            <person name="Kawai M."/>
            <person name="Futagami T."/>
            <person name="Toyoda A."/>
            <person name="Takaki Y."/>
            <person name="Nishi S."/>
            <person name="Hori S."/>
            <person name="Arai W."/>
            <person name="Tsubouchi T."/>
            <person name="Morono Y."/>
            <person name="Uchiyama I."/>
            <person name="Ito T."/>
            <person name="Fujiyama A."/>
            <person name="Inagaki F."/>
            <person name="Takami H."/>
        </authorList>
    </citation>
    <scope>NUCLEOTIDE SEQUENCE</scope>
    <source>
        <strain evidence="1">Expedition CK06-06</strain>
    </source>
</reference>
<evidence type="ECO:0000313" key="1">
    <source>
        <dbReference type="EMBL" id="GAF67352.1"/>
    </source>
</evidence>
<sequence length="62" mass="7207">MKIICKDNFCREYISEKLIAKNVPSFYAKCIKDALNEEFGGSLAQDFFDIEADNYVLYIFNP</sequence>
<protein>
    <submittedName>
        <fullName evidence="1">Uncharacterized protein</fullName>
    </submittedName>
</protein>
<accession>X0RUC0</accession>
<proteinExistence type="predicted"/>
<dbReference type="AlphaFoldDB" id="X0RUC0"/>
<organism evidence="1">
    <name type="scientific">marine sediment metagenome</name>
    <dbReference type="NCBI Taxonomy" id="412755"/>
    <lineage>
        <taxon>unclassified sequences</taxon>
        <taxon>metagenomes</taxon>
        <taxon>ecological metagenomes</taxon>
    </lineage>
</organism>
<comment type="caution">
    <text evidence="1">The sequence shown here is derived from an EMBL/GenBank/DDBJ whole genome shotgun (WGS) entry which is preliminary data.</text>
</comment>